<reference evidence="2 5" key="2">
    <citation type="submission" date="2011-04" db="EMBL/GenBank/DDBJ databases">
        <title>The complete genome of Selenomonas sputigena DSM 20758.</title>
        <authorList>
            <consortium name="US DOE Joint Genome Institute (JGI-PGF)"/>
            <person name="Lucas S."/>
            <person name="Copeland A."/>
            <person name="Lapidus A."/>
            <person name="Bruce D."/>
            <person name="Goodwin L."/>
            <person name="Pitluck S."/>
            <person name="Peters L."/>
            <person name="Kyrpides N."/>
            <person name="Mavromatis K."/>
            <person name="Ivanova N."/>
            <person name="Ovchinnikova G."/>
            <person name="Teshima H."/>
            <person name="Detter J.C."/>
            <person name="Tapia R."/>
            <person name="Han C."/>
            <person name="Land M."/>
            <person name="Hauser L."/>
            <person name="Markowitz V."/>
            <person name="Cheng J.-F."/>
            <person name="Hugenholtz P."/>
            <person name="Woyke T."/>
            <person name="Wu D."/>
            <person name="Gronow S."/>
            <person name="Wellnitz S."/>
            <person name="Schneider S."/>
            <person name="Klenk H.-P."/>
            <person name="Eisen J.A."/>
        </authorList>
    </citation>
    <scope>NUCLEOTIDE SEQUENCE [LARGE SCALE GENOMIC DNA]</scope>
    <source>
        <strain evidence="2">ATCC 35185</strain>
        <strain evidence="5">ATCC 35185 / DSM 20758 / VPI D19B-28</strain>
    </source>
</reference>
<keyword evidence="1" id="KW-1133">Transmembrane helix</keyword>
<dbReference type="AlphaFoldDB" id="C9LXJ9"/>
<dbReference type="eggNOG" id="COG4095">
    <property type="taxonomic scope" value="Bacteria"/>
</dbReference>
<dbReference type="STRING" id="546271.Selsp_0482"/>
<proteinExistence type="predicted"/>
<name>C9LXJ9_SELS3</name>
<organism evidence="3 4">
    <name type="scientific">Selenomonas sputigena (strain ATCC 35185 / DSM 20758 / CCUG 44933 / VPI D19B-28)</name>
    <dbReference type="NCBI Taxonomy" id="546271"/>
    <lineage>
        <taxon>Bacteria</taxon>
        <taxon>Bacillati</taxon>
        <taxon>Bacillota</taxon>
        <taxon>Negativicutes</taxon>
        <taxon>Selenomonadales</taxon>
        <taxon>Selenomonadaceae</taxon>
        <taxon>Selenomonas</taxon>
    </lineage>
</organism>
<sequence>METSLKKMESESEHVEKKAANLGKSAVQDKMKVVGTIGSILSVCMYVSYIPQIIGNLSGHPGDWIQPFVAFINCTIWVAYGFFKQQRDWPIVIANSPGIVFGLTTALTALF</sequence>
<keyword evidence="1" id="KW-0472">Membrane</keyword>
<dbReference type="RefSeq" id="WP_006193549.1">
    <property type="nucleotide sequence ID" value="NZ_GG698598.1"/>
</dbReference>
<protein>
    <submittedName>
        <fullName evidence="2">MtN3 and saliva related transmembrane protein</fullName>
    </submittedName>
</protein>
<dbReference type="OrthoDB" id="9794653at2"/>
<accession>C9LXJ9</accession>
<evidence type="ECO:0000313" key="5">
    <source>
        <dbReference type="Proteomes" id="UP000011124"/>
    </source>
</evidence>
<evidence type="ECO:0000313" key="4">
    <source>
        <dbReference type="Proteomes" id="UP000003505"/>
    </source>
</evidence>
<dbReference type="EMBL" id="CP002637">
    <property type="protein sequence ID" value="AEB99454.1"/>
    <property type="molecule type" value="Genomic_DNA"/>
</dbReference>
<dbReference type="Pfam" id="PF03083">
    <property type="entry name" value="MtN3_slv"/>
    <property type="match status" value="1"/>
</dbReference>
<evidence type="ECO:0000313" key="2">
    <source>
        <dbReference type="EMBL" id="AEB99454.1"/>
    </source>
</evidence>
<gene>
    <name evidence="2" type="ordered locus">Selsp_0482</name>
    <name evidence="3" type="ORF">SELSPUOL_02207</name>
</gene>
<keyword evidence="5" id="KW-1185">Reference proteome</keyword>
<keyword evidence="1 2" id="KW-0812">Transmembrane</keyword>
<dbReference type="KEGG" id="ssg:Selsp_0482"/>
<dbReference type="Proteomes" id="UP000003505">
    <property type="component" value="Unassembled WGS sequence"/>
</dbReference>
<dbReference type="EMBL" id="ACKP02000049">
    <property type="protein sequence ID" value="EEX76382.1"/>
    <property type="molecule type" value="Genomic_DNA"/>
</dbReference>
<feature type="transmembrane region" description="Helical" evidence="1">
    <location>
        <begin position="64"/>
        <end position="83"/>
    </location>
</feature>
<feature type="transmembrane region" description="Helical" evidence="1">
    <location>
        <begin position="90"/>
        <end position="110"/>
    </location>
</feature>
<dbReference type="Gene3D" id="1.20.1280.290">
    <property type="match status" value="1"/>
</dbReference>
<dbReference type="Proteomes" id="UP000011124">
    <property type="component" value="Chromosome"/>
</dbReference>
<evidence type="ECO:0000313" key="3">
    <source>
        <dbReference type="EMBL" id="EEX76382.1"/>
    </source>
</evidence>
<evidence type="ECO:0000256" key="1">
    <source>
        <dbReference type="SAM" id="Phobius"/>
    </source>
</evidence>
<dbReference type="HOGENOM" id="CLU_163406_0_0_9"/>
<feature type="transmembrane region" description="Helical" evidence="1">
    <location>
        <begin position="33"/>
        <end position="52"/>
    </location>
</feature>
<reference evidence="3 4" key="1">
    <citation type="submission" date="2009-09" db="EMBL/GenBank/DDBJ databases">
        <authorList>
            <person name="Weinstock G."/>
            <person name="Sodergren E."/>
            <person name="Clifton S."/>
            <person name="Fulton L."/>
            <person name="Fulton B."/>
            <person name="Courtney L."/>
            <person name="Fronick C."/>
            <person name="Harrison M."/>
            <person name="Strong C."/>
            <person name="Farmer C."/>
            <person name="Delahaunty K."/>
            <person name="Markovic C."/>
            <person name="Hall O."/>
            <person name="Minx P."/>
            <person name="Tomlinson C."/>
            <person name="Mitreva M."/>
            <person name="Nelson J."/>
            <person name="Hou S."/>
            <person name="Wollam A."/>
            <person name="Pepin K.H."/>
            <person name="Johnson M."/>
            <person name="Bhonagiri V."/>
            <person name="Nash W.E."/>
            <person name="Warren W."/>
            <person name="Chinwalla A."/>
            <person name="Mardis E.R."/>
            <person name="Wilson R.K."/>
        </authorList>
    </citation>
    <scope>NUCLEOTIDE SEQUENCE [LARGE SCALE GENOMIC DNA]</scope>
    <source>
        <strain evidence="3">ATCC 35185</strain>
        <strain evidence="4">ATCC 35185 / DSM 20758 / VPI D19B-28</strain>
    </source>
</reference>
<dbReference type="GO" id="GO:0016020">
    <property type="term" value="C:membrane"/>
    <property type="evidence" value="ECO:0007669"/>
    <property type="project" value="InterPro"/>
</dbReference>
<dbReference type="InterPro" id="IPR004316">
    <property type="entry name" value="SWEET_rpt"/>
</dbReference>